<gene>
    <name evidence="2" type="ORF">C8D94_1051</name>
</gene>
<proteinExistence type="predicted"/>
<evidence type="ECO:0000259" key="1">
    <source>
        <dbReference type="Pfam" id="PF07675"/>
    </source>
</evidence>
<protein>
    <submittedName>
        <fullName evidence="2">Cleaved adhesin domain-containing protein</fullName>
    </submittedName>
</protein>
<comment type="caution">
    <text evidence="2">The sequence shown here is derived from an EMBL/GenBank/DDBJ whole genome shotgun (WGS) entry which is preliminary data.</text>
</comment>
<dbReference type="PROSITE" id="PS00141">
    <property type="entry name" value="ASP_PROTEASE"/>
    <property type="match status" value="1"/>
</dbReference>
<feature type="domain" description="Cleaved adhesin" evidence="1">
    <location>
        <begin position="687"/>
        <end position="842"/>
    </location>
</feature>
<dbReference type="SUPFAM" id="SSF141072">
    <property type="entry name" value="CalX-like"/>
    <property type="match status" value="1"/>
</dbReference>
<evidence type="ECO:0000313" key="3">
    <source>
        <dbReference type="Proteomes" id="UP000255317"/>
    </source>
</evidence>
<dbReference type="Gene3D" id="2.60.40.2030">
    <property type="match status" value="1"/>
</dbReference>
<dbReference type="AlphaFoldDB" id="A0A370Q732"/>
<accession>A0A370Q732</accession>
<keyword evidence="3" id="KW-1185">Reference proteome</keyword>
<dbReference type="Gene3D" id="2.60.120.200">
    <property type="match status" value="1"/>
</dbReference>
<dbReference type="InterPro" id="IPR001969">
    <property type="entry name" value="Aspartic_peptidase_AS"/>
</dbReference>
<dbReference type="InterPro" id="IPR011628">
    <property type="entry name" value="Cleaved_adhesin"/>
</dbReference>
<name>A0A370Q732_9FLAO</name>
<dbReference type="EMBL" id="QRAO01000005">
    <property type="protein sequence ID" value="RDK84157.1"/>
    <property type="molecule type" value="Genomic_DNA"/>
</dbReference>
<reference evidence="2 3" key="1">
    <citation type="submission" date="2018-07" db="EMBL/GenBank/DDBJ databases">
        <title>Genomic Encyclopedia of Type Strains, Phase IV (KMG-IV): sequencing the most valuable type-strain genomes for metagenomic binning, comparative biology and taxonomic classification.</title>
        <authorList>
            <person name="Goeker M."/>
        </authorList>
    </citation>
    <scope>NUCLEOTIDE SEQUENCE [LARGE SCALE GENOMIC DNA]</scope>
    <source>
        <strain evidence="2 3">DSM 101478</strain>
    </source>
</reference>
<dbReference type="Pfam" id="PF07675">
    <property type="entry name" value="Cleaved_Adhesin"/>
    <property type="match status" value="1"/>
</dbReference>
<dbReference type="GO" id="GO:0006508">
    <property type="term" value="P:proteolysis"/>
    <property type="evidence" value="ECO:0007669"/>
    <property type="project" value="InterPro"/>
</dbReference>
<organism evidence="2 3">
    <name type="scientific">Marinirhabdus gelatinilytica</name>
    <dbReference type="NCBI Taxonomy" id="1703343"/>
    <lineage>
        <taxon>Bacteria</taxon>
        <taxon>Pseudomonadati</taxon>
        <taxon>Bacteroidota</taxon>
        <taxon>Flavobacteriia</taxon>
        <taxon>Flavobacteriales</taxon>
        <taxon>Flavobacteriaceae</taxon>
    </lineage>
</organism>
<feature type="non-terminal residue" evidence="2">
    <location>
        <position position="1113"/>
    </location>
</feature>
<dbReference type="Proteomes" id="UP000255317">
    <property type="component" value="Unassembled WGS sequence"/>
</dbReference>
<sequence>MRLNVFASIIFFVVSTTSFFAQIPYLGEASDYMPSEHPTKVVHPTNFYITEPARDFPQVVDRSIFQGKVVPRGATGPANSLSPKRQRKLDYLNSAGESPSQIDPLMQGAGSFSRASETRAPIVDFEGIGLNVSPPDPSMAVGPNHIVTMENGLWSVYDKSGNQAPGFPKNLTDPLSAPGSTANAGDPIVMYDRQADRWFISQFQLPGSNTFLIGISTTSDPTGTYYVYEYNLGAGNDYPHYGVWGDSYVTAGNFSGAQKVYTFNRTKMLAGDSSAEIVGFSPANLGTSGFAAPIPVHSERDVTPTGPIKIVFYQDDAFSGVATDHIGLWNITMDWNNIGASTISGKNQIPTASFDAAIAGGFSNLEQPGTTQRIDAIVGAVMNMCHWYEFGSHQSIVMNWVVEIQDGTQKSGIRWVELRSTDNGASWSVYQEGTFTDPAGATVAQKESVFMGCITMDEDGNIGLGYTKTGASTFPSLYYTGRLATDPLGTMSFGENLVVLGTNSVTGNDRYGDYGQGVTDPSDDKTFWVTSEYSGDGGTNGRQVRIYSYKIEPDSPEISFATTSESISESDTACFTDIDVPLTIGLGPSQDAVVTFSINGSSTATTNLDFELLTNSVTFLAGETANKLMSLRIYHDGFVEVDETVVIDFTVNANGGDATANPNGDQYTLTISSTDASPAVTSTTALLNEDFESVPAGWAIIDQDGDGNNWAIGIPPGPPAHLVTQKLFSQSWAGSALTPDNYLLTNEITIPANLDAATLTYEVAPATLTQTWYEEYYTVYWATDISSVATINASPQVKPGGIINQAVEVENIDMSPYIGETGYLIFRHHNCTDEEYISIDDMLLEGTFATNVQTAVNTANPDQLRLNGPGTSFSYDPTSNNVMAAITNNNSENYGCSTIAVSRAGTTSQGYNGSTGSDEVMDKRFTISATNTPASGDTAITFYIDSTELSGWETATGNTSGTYAMYIGRESGGVLEDVVAATVGAFGSHTTFTGDFTGTDGDYYFGLETAFVSCSGVVRTWNGSAWSPSGTPDTLDQAIIAGNYNTVDDGDLDVCQLTVDSGATLTVGAGDYLRTESNIVVNGTLQVDHQGSVVQVDPSATVLNNGTINVDVT</sequence>
<dbReference type="GO" id="GO:0004190">
    <property type="term" value="F:aspartic-type endopeptidase activity"/>
    <property type="evidence" value="ECO:0007669"/>
    <property type="project" value="InterPro"/>
</dbReference>
<dbReference type="InterPro" id="IPR038081">
    <property type="entry name" value="CalX-like_sf"/>
</dbReference>
<evidence type="ECO:0000313" key="2">
    <source>
        <dbReference type="EMBL" id="RDK84157.1"/>
    </source>
</evidence>